<dbReference type="EMBL" id="MTSL01000219">
    <property type="protein sequence ID" value="PJF16523.1"/>
    <property type="molecule type" value="Genomic_DNA"/>
</dbReference>
<protein>
    <submittedName>
        <fullName evidence="2">Uncharacterized protein</fullName>
    </submittedName>
</protein>
<proteinExistence type="predicted"/>
<evidence type="ECO:0000313" key="2">
    <source>
        <dbReference type="EMBL" id="PJF16523.1"/>
    </source>
</evidence>
<organism evidence="2 3">
    <name type="scientific">Paramicrosporidium saccamoebae</name>
    <dbReference type="NCBI Taxonomy" id="1246581"/>
    <lineage>
        <taxon>Eukaryota</taxon>
        <taxon>Fungi</taxon>
        <taxon>Fungi incertae sedis</taxon>
        <taxon>Cryptomycota</taxon>
        <taxon>Cryptomycota incertae sedis</taxon>
        <taxon>Paramicrosporidium</taxon>
    </lineage>
</organism>
<evidence type="ECO:0000256" key="1">
    <source>
        <dbReference type="SAM" id="Phobius"/>
    </source>
</evidence>
<name>A0A2H9TFG1_9FUNG</name>
<evidence type="ECO:0000313" key="3">
    <source>
        <dbReference type="Proteomes" id="UP000240830"/>
    </source>
</evidence>
<keyword evidence="1" id="KW-0812">Transmembrane</keyword>
<keyword evidence="1" id="KW-0472">Membrane</keyword>
<sequence>IPVRRLLHDDTLAGAILEKGTSASTLWGGGSVWTIGAIVGAALALVAMLVGLSFVVIPFQTLRNWQKRRIGGAAQTRRFQFCWLVLLGVAVAVTADAVWSNVTAFGLYGGAEQTLRMIDTVHSHAGVLTKAALATERFVTGIQGSVISAATGGKDLQPALKLVEEYATDVDSFANFLKYNVSFLTERLSDSQLPSDKLQTMQQMLKDVGDSEALGKLAKLSEAMKNMRGETLNGLGNLASFWPDLEPTRLHIVELGERLQSTEMVRFLWVFFVLFLFVGIVAAGLQFFRMKRFRIVMCCMTAVALMLSLMYLGHAFHLVSGTLLGAFCDALTGDGTQKPLLLPVSDTFSLDLAKVNHMASSCSAGHDMMSALLSAYATDDKQLQNINPLVTLDPRAQEVIIKTPLATVNFAVKDRQVDYKAALDKAVDGFVSTTADQVGKLNATSVKKMVEGAQLLSELDYSGLTDTLQMLSLLLATADSVSSPVDLMLKNFKVTARSHIDRIKALLAALKTQSATIYPAAKALSLHLDNAQQNPTEFLAGLQRTLKADVAQFVADTLQPAMNCQKTGAVVEGAFGTVCSAAGALQALFLAFGILINMAIAFCIMLLICRKFSDIHTEAE</sequence>
<accession>A0A2H9TFG1</accession>
<keyword evidence="3" id="KW-1185">Reference proteome</keyword>
<keyword evidence="1" id="KW-1133">Transmembrane helix</keyword>
<feature type="transmembrane region" description="Helical" evidence="1">
    <location>
        <begin position="295"/>
        <end position="313"/>
    </location>
</feature>
<feature type="transmembrane region" description="Helical" evidence="1">
    <location>
        <begin position="80"/>
        <end position="99"/>
    </location>
</feature>
<comment type="caution">
    <text evidence="2">The sequence shown here is derived from an EMBL/GenBank/DDBJ whole genome shotgun (WGS) entry which is preliminary data.</text>
</comment>
<feature type="transmembrane region" description="Helical" evidence="1">
    <location>
        <begin position="267"/>
        <end position="288"/>
    </location>
</feature>
<reference evidence="2 3" key="1">
    <citation type="submission" date="2016-10" db="EMBL/GenBank/DDBJ databases">
        <title>The genome of Paramicrosporidium saccamoebae is the missing link in understanding Cryptomycota and Microsporidia evolution.</title>
        <authorList>
            <person name="Quandt C.A."/>
            <person name="Beaudet D."/>
            <person name="Corsaro D."/>
            <person name="Michel R."/>
            <person name="Corradi N."/>
            <person name="James T."/>
        </authorList>
    </citation>
    <scope>NUCLEOTIDE SEQUENCE [LARGE SCALE GENOMIC DNA]</scope>
    <source>
        <strain evidence="2 3">KSL3</strain>
    </source>
</reference>
<dbReference type="AlphaFoldDB" id="A0A2H9TFG1"/>
<gene>
    <name evidence="2" type="ORF">PSACC_03711</name>
</gene>
<feature type="non-terminal residue" evidence="2">
    <location>
        <position position="1"/>
    </location>
</feature>
<feature type="transmembrane region" description="Helical" evidence="1">
    <location>
        <begin position="32"/>
        <end position="59"/>
    </location>
</feature>
<feature type="transmembrane region" description="Helical" evidence="1">
    <location>
        <begin position="587"/>
        <end position="608"/>
    </location>
</feature>
<dbReference type="Proteomes" id="UP000240830">
    <property type="component" value="Unassembled WGS sequence"/>
</dbReference>